<dbReference type="InterPro" id="IPR000600">
    <property type="entry name" value="ROK"/>
</dbReference>
<comment type="caution">
    <text evidence="3">The sequence shown here is derived from an EMBL/GenBank/DDBJ whole genome shotgun (WGS) entry which is preliminary data.</text>
</comment>
<reference evidence="3 4" key="1">
    <citation type="submission" date="2019-07" db="EMBL/GenBank/DDBJ databases">
        <title>Cryptosporangium phraense sp. nov., isolated from plant litter.</title>
        <authorList>
            <person name="Suriyachadkun C."/>
        </authorList>
    </citation>
    <scope>NUCLEOTIDE SEQUENCE [LARGE SCALE GENOMIC DNA]</scope>
    <source>
        <strain evidence="3 4">A-T 5661</strain>
    </source>
</reference>
<dbReference type="Gene3D" id="1.10.10.10">
    <property type="entry name" value="Winged helix-like DNA-binding domain superfamily/Winged helix DNA-binding domain"/>
    <property type="match status" value="1"/>
</dbReference>
<dbReference type="SUPFAM" id="SSF53067">
    <property type="entry name" value="Actin-like ATPase domain"/>
    <property type="match status" value="1"/>
</dbReference>
<organism evidence="3 4">
    <name type="scientific">Cryptosporangium phraense</name>
    <dbReference type="NCBI Taxonomy" id="2593070"/>
    <lineage>
        <taxon>Bacteria</taxon>
        <taxon>Bacillati</taxon>
        <taxon>Actinomycetota</taxon>
        <taxon>Actinomycetes</taxon>
        <taxon>Cryptosporangiales</taxon>
        <taxon>Cryptosporangiaceae</taxon>
        <taxon>Cryptosporangium</taxon>
    </lineage>
</organism>
<feature type="region of interest" description="Disordered" evidence="2">
    <location>
        <begin position="389"/>
        <end position="411"/>
    </location>
</feature>
<evidence type="ECO:0000313" key="4">
    <source>
        <dbReference type="Proteomes" id="UP000317982"/>
    </source>
</evidence>
<protein>
    <submittedName>
        <fullName evidence="3">ROK family transcriptional regulator</fullName>
    </submittedName>
</protein>
<dbReference type="InterPro" id="IPR036390">
    <property type="entry name" value="WH_DNA-bd_sf"/>
</dbReference>
<gene>
    <name evidence="3" type="ORF">FL583_19495</name>
</gene>
<dbReference type="SUPFAM" id="SSF46785">
    <property type="entry name" value="Winged helix' DNA-binding domain"/>
    <property type="match status" value="1"/>
</dbReference>
<dbReference type="OrthoDB" id="3523179at2"/>
<evidence type="ECO:0000256" key="1">
    <source>
        <dbReference type="ARBA" id="ARBA00006479"/>
    </source>
</evidence>
<dbReference type="PANTHER" id="PTHR18964:SF149">
    <property type="entry name" value="BIFUNCTIONAL UDP-N-ACETYLGLUCOSAMINE 2-EPIMERASE_N-ACETYLMANNOSAMINE KINASE"/>
    <property type="match status" value="1"/>
</dbReference>
<sequence>MADESGPGTPRLLRALNDRAALRLLLEHGRLTRTDVSALAGLSKPTASQMLARLEAAGLVVAVGTAAGGPGRAAQLYEVNPAAGHAVAFDITHFAIQALIVDLGGRTVAELQVPLPRRARDAIARLDDVYTQVLDTANLQRGHISHAVAGVSGAYDQQAGVLKHASHLPGWRVPELRERLSELLGADVEVENDVNLVALAEHEAGAAVDVETFVLLWSASGLGAALVLGGALHRGVTGSAGEVGFLPVPGEPLVRNVTRATGGFDRAASGRAVLDLGRRFGLHGATAETLIRRAVAAGPEADGFLDELATRYATGLAAMVVVVDPALIVLSGPLLQAGGEPLRSRVEREVASLGITAVPARLGRITSDPVLAGARRMALARLREAIFASTGQERPGTAQPATRTSGRRNPR</sequence>
<dbReference type="AlphaFoldDB" id="A0A545AQ07"/>
<dbReference type="RefSeq" id="WP_142706116.1">
    <property type="nucleotide sequence ID" value="NZ_VIRS01000013.1"/>
</dbReference>
<dbReference type="InterPro" id="IPR043129">
    <property type="entry name" value="ATPase_NBD"/>
</dbReference>
<evidence type="ECO:0000313" key="3">
    <source>
        <dbReference type="EMBL" id="TQS43418.1"/>
    </source>
</evidence>
<dbReference type="PANTHER" id="PTHR18964">
    <property type="entry name" value="ROK (REPRESSOR, ORF, KINASE) FAMILY"/>
    <property type="match status" value="1"/>
</dbReference>
<dbReference type="Gene3D" id="3.30.420.40">
    <property type="match status" value="2"/>
</dbReference>
<keyword evidence="4" id="KW-1185">Reference proteome</keyword>
<dbReference type="Pfam" id="PF00480">
    <property type="entry name" value="ROK"/>
    <property type="match status" value="1"/>
</dbReference>
<proteinExistence type="inferred from homology"/>
<accession>A0A545AQ07</accession>
<dbReference type="Pfam" id="PF13412">
    <property type="entry name" value="HTH_24"/>
    <property type="match status" value="1"/>
</dbReference>
<dbReference type="InterPro" id="IPR036388">
    <property type="entry name" value="WH-like_DNA-bd_sf"/>
</dbReference>
<dbReference type="InParanoid" id="A0A545AQ07"/>
<evidence type="ECO:0000256" key="2">
    <source>
        <dbReference type="SAM" id="MobiDB-lite"/>
    </source>
</evidence>
<comment type="similarity">
    <text evidence="1">Belongs to the ROK (NagC/XylR) family.</text>
</comment>
<name>A0A545AQ07_9ACTN</name>
<dbReference type="EMBL" id="VIRS01000013">
    <property type="protein sequence ID" value="TQS43418.1"/>
    <property type="molecule type" value="Genomic_DNA"/>
</dbReference>
<dbReference type="InterPro" id="IPR011991">
    <property type="entry name" value="ArsR-like_HTH"/>
</dbReference>
<dbReference type="Proteomes" id="UP000317982">
    <property type="component" value="Unassembled WGS sequence"/>
</dbReference>
<dbReference type="CDD" id="cd00090">
    <property type="entry name" value="HTH_ARSR"/>
    <property type="match status" value="1"/>
</dbReference>